<reference evidence="5 6" key="1">
    <citation type="submission" date="2015-09" db="EMBL/GenBank/DDBJ databases">
        <title>Host preference determinants of Valsa canker pathogens revealed by comparative genomics.</title>
        <authorList>
            <person name="Yin Z."/>
            <person name="Huang L."/>
        </authorList>
    </citation>
    <scope>NUCLEOTIDE SEQUENCE [LARGE SCALE GENOMIC DNA]</scope>
    <source>
        <strain evidence="5 6">03-1</strain>
    </source>
</reference>
<gene>
    <name evidence="5" type="ORF">VMCG_08227</name>
</gene>
<keyword evidence="4" id="KW-0812">Transmembrane</keyword>
<dbReference type="SUPFAM" id="SSF48452">
    <property type="entry name" value="TPR-like"/>
    <property type="match status" value="1"/>
</dbReference>
<feature type="repeat" description="TPR" evidence="3">
    <location>
        <begin position="707"/>
        <end position="740"/>
    </location>
</feature>
<accession>A0A423VSN7</accession>
<feature type="transmembrane region" description="Helical" evidence="4">
    <location>
        <begin position="323"/>
        <end position="342"/>
    </location>
</feature>
<dbReference type="STRING" id="356882.A0A423VSN7"/>
<dbReference type="Pfam" id="PF17784">
    <property type="entry name" value="Sulfotransfer_4"/>
    <property type="match status" value="1"/>
</dbReference>
<keyword evidence="1" id="KW-0677">Repeat</keyword>
<organism evidence="5 6">
    <name type="scientific">Cytospora schulzeri</name>
    <dbReference type="NCBI Taxonomy" id="448051"/>
    <lineage>
        <taxon>Eukaryota</taxon>
        <taxon>Fungi</taxon>
        <taxon>Dikarya</taxon>
        <taxon>Ascomycota</taxon>
        <taxon>Pezizomycotina</taxon>
        <taxon>Sordariomycetes</taxon>
        <taxon>Sordariomycetidae</taxon>
        <taxon>Diaporthales</taxon>
        <taxon>Cytosporaceae</taxon>
        <taxon>Cytospora</taxon>
    </lineage>
</organism>
<dbReference type="Pfam" id="PF07719">
    <property type="entry name" value="TPR_2"/>
    <property type="match status" value="1"/>
</dbReference>
<evidence type="ECO:0000256" key="4">
    <source>
        <dbReference type="SAM" id="Phobius"/>
    </source>
</evidence>
<evidence type="ECO:0000313" key="5">
    <source>
        <dbReference type="EMBL" id="ROV94097.1"/>
    </source>
</evidence>
<feature type="transmembrane region" description="Helical" evidence="4">
    <location>
        <begin position="414"/>
        <end position="433"/>
    </location>
</feature>
<dbReference type="PANTHER" id="PTHR36978:SF4">
    <property type="entry name" value="P-LOOP CONTAINING NUCLEOSIDE TRIPHOSPHATE HYDROLASE PROTEIN"/>
    <property type="match status" value="1"/>
</dbReference>
<dbReference type="InterPro" id="IPR027417">
    <property type="entry name" value="P-loop_NTPase"/>
</dbReference>
<dbReference type="InterPro" id="IPR011990">
    <property type="entry name" value="TPR-like_helical_dom_sf"/>
</dbReference>
<dbReference type="AlphaFoldDB" id="A0A423VSN7"/>
<dbReference type="EMBL" id="LKEA01000042">
    <property type="protein sequence ID" value="ROV94097.1"/>
    <property type="molecule type" value="Genomic_DNA"/>
</dbReference>
<feature type="transmembrane region" description="Helical" evidence="4">
    <location>
        <begin position="362"/>
        <end position="384"/>
    </location>
</feature>
<dbReference type="InterPro" id="IPR040632">
    <property type="entry name" value="Sulfotransfer_4"/>
</dbReference>
<feature type="transmembrane region" description="Helical" evidence="4">
    <location>
        <begin position="439"/>
        <end position="459"/>
    </location>
</feature>
<keyword evidence="4" id="KW-0472">Membrane</keyword>
<keyword evidence="2 3" id="KW-0802">TPR repeat</keyword>
<name>A0A423VSN7_9PEZI</name>
<keyword evidence="6" id="KW-1185">Reference proteome</keyword>
<dbReference type="SUPFAM" id="SSF52540">
    <property type="entry name" value="P-loop containing nucleoside triphosphate hydrolases"/>
    <property type="match status" value="1"/>
</dbReference>
<dbReference type="Gene3D" id="1.25.40.10">
    <property type="entry name" value="Tetratricopeptide repeat domain"/>
    <property type="match status" value="1"/>
</dbReference>
<comment type="caution">
    <text evidence="5">The sequence shown here is derived from an EMBL/GenBank/DDBJ whole genome shotgun (WGS) entry which is preliminary data.</text>
</comment>
<feature type="transmembrane region" description="Helical" evidence="4">
    <location>
        <begin position="246"/>
        <end position="267"/>
    </location>
</feature>
<dbReference type="SMART" id="SM00028">
    <property type="entry name" value="TPR"/>
    <property type="match status" value="2"/>
</dbReference>
<keyword evidence="4" id="KW-1133">Transmembrane helix</keyword>
<dbReference type="PROSITE" id="PS50005">
    <property type="entry name" value="TPR"/>
    <property type="match status" value="1"/>
</dbReference>
<evidence type="ECO:0000256" key="3">
    <source>
        <dbReference type="PROSITE-ProRule" id="PRU00339"/>
    </source>
</evidence>
<dbReference type="InterPro" id="IPR013105">
    <property type="entry name" value="TPR_2"/>
</dbReference>
<proteinExistence type="predicted"/>
<protein>
    <submittedName>
        <fullName evidence="5">Uncharacterized protein</fullName>
    </submittedName>
</protein>
<dbReference type="Proteomes" id="UP000283895">
    <property type="component" value="Unassembled WGS sequence"/>
</dbReference>
<sequence>MKVLVLGLPRTGTQSLADALIQLGVTPVYHMREVAKNKHQGLWIEAIEAKFDGKGTAWKREDFEKVLAGFEGAADFPASIFPEELVNAYPEAAIILSIRPEDAWVKSMMATIWHAYINMPPKSGSLSTKFHTVCWGNDFPANGRDYFQKHNDVVRNLGKGRKFLEWDVKEGWGPLCTFLDVPVPDPSQPLPGAAECLDFVKTRKGRFRPAKQTKLRNSLLGAVGFLETANAGDFAANIWNETPVPAYALALMAIGAAVALGMIYFCVKDGRLSYQNLRALREERRYLKEQRKLHRDDTNMVRTIDCFLDMNTRESGTELVDRIGSDTLLGISALVIGLGTFMAMDGDHDSVNYRASNLLTGYIGNTLPAIFGVCNLLWSSYVWVRAKKQQRAALNYVRGSTRISQMLRNRTSSIQVHAALNGFTGIVAGTAALATATQWWAYVVLCPCIITSGTVNIFWRKRVGYERPFVLGQISSIDQDIVFEALRYANECHRRVLRFQATGESDAFTTLVPDTTSLLCALDVIRKNNLFEDFCIRVIEDKELSGRLFGYAVFDAQSSANGPTIDWHNLAALDDQVLMNRLLKIAKDLLNETLNALHRSLLSLDSPHVVPPPPVPVNPKRSANIKKLRESGNDAFKAGRYPDAIKNYTLGLQMALRRPAWEPSGLIRDESAMLFANRAQAHMELRNWVEGSVDAECSVEAKKVGNPKAWYRRGRCLFEMGRYEEAREWVGKGLEMEGEDGELIKLLKEVDVKLPK</sequence>
<evidence type="ECO:0000256" key="1">
    <source>
        <dbReference type="ARBA" id="ARBA00022737"/>
    </source>
</evidence>
<dbReference type="Gene3D" id="3.40.50.300">
    <property type="entry name" value="P-loop containing nucleotide triphosphate hydrolases"/>
    <property type="match status" value="1"/>
</dbReference>
<evidence type="ECO:0000256" key="2">
    <source>
        <dbReference type="ARBA" id="ARBA00022803"/>
    </source>
</evidence>
<dbReference type="OrthoDB" id="5089392at2759"/>
<evidence type="ECO:0000313" key="6">
    <source>
        <dbReference type="Proteomes" id="UP000283895"/>
    </source>
</evidence>
<dbReference type="InterPro" id="IPR019734">
    <property type="entry name" value="TPR_rpt"/>
</dbReference>
<dbReference type="PANTHER" id="PTHR36978">
    <property type="entry name" value="P-LOOP CONTAINING NUCLEOTIDE TRIPHOSPHATE HYDROLASE"/>
    <property type="match status" value="1"/>
</dbReference>